<protein>
    <submittedName>
        <fullName evidence="2">Uncharacterized protein</fullName>
    </submittedName>
</protein>
<dbReference type="EMBL" id="JAKWFO010000002">
    <property type="protein sequence ID" value="KAI9638917.1"/>
    <property type="molecule type" value="Genomic_DNA"/>
</dbReference>
<feature type="region of interest" description="Disordered" evidence="1">
    <location>
        <begin position="138"/>
        <end position="221"/>
    </location>
</feature>
<feature type="compositionally biased region" description="Polar residues" evidence="1">
    <location>
        <begin position="149"/>
        <end position="158"/>
    </location>
</feature>
<dbReference type="Proteomes" id="UP001164286">
    <property type="component" value="Unassembled WGS sequence"/>
</dbReference>
<keyword evidence="3" id="KW-1185">Reference proteome</keyword>
<name>A0AA38HFA3_9TREE</name>
<feature type="compositionally biased region" description="Low complexity" evidence="1">
    <location>
        <begin position="87"/>
        <end position="104"/>
    </location>
</feature>
<dbReference type="AlphaFoldDB" id="A0AA38HFA3"/>
<organism evidence="2 3">
    <name type="scientific">Dioszegia hungarica</name>
    <dbReference type="NCBI Taxonomy" id="4972"/>
    <lineage>
        <taxon>Eukaryota</taxon>
        <taxon>Fungi</taxon>
        <taxon>Dikarya</taxon>
        <taxon>Basidiomycota</taxon>
        <taxon>Agaricomycotina</taxon>
        <taxon>Tremellomycetes</taxon>
        <taxon>Tremellales</taxon>
        <taxon>Bulleribasidiaceae</taxon>
        <taxon>Dioszegia</taxon>
    </lineage>
</organism>
<feature type="region of interest" description="Disordered" evidence="1">
    <location>
        <begin position="233"/>
        <end position="480"/>
    </location>
</feature>
<comment type="caution">
    <text evidence="2">The sequence shown here is derived from an EMBL/GenBank/DDBJ whole genome shotgun (WGS) entry which is preliminary data.</text>
</comment>
<gene>
    <name evidence="2" type="ORF">MKK02DRAFT_41944</name>
</gene>
<feature type="compositionally biased region" description="Low complexity" evidence="1">
    <location>
        <begin position="239"/>
        <end position="297"/>
    </location>
</feature>
<proteinExistence type="predicted"/>
<evidence type="ECO:0000313" key="3">
    <source>
        <dbReference type="Proteomes" id="UP001164286"/>
    </source>
</evidence>
<feature type="compositionally biased region" description="Basic and acidic residues" evidence="1">
    <location>
        <begin position="448"/>
        <end position="468"/>
    </location>
</feature>
<dbReference type="GeneID" id="77730987"/>
<dbReference type="RefSeq" id="XP_052948694.1">
    <property type="nucleotide sequence ID" value="XM_053091782.1"/>
</dbReference>
<evidence type="ECO:0000256" key="1">
    <source>
        <dbReference type="SAM" id="MobiDB-lite"/>
    </source>
</evidence>
<evidence type="ECO:0000313" key="2">
    <source>
        <dbReference type="EMBL" id="KAI9638917.1"/>
    </source>
</evidence>
<sequence>MNLSFPISHANFLSPTSLVHDSKPPPKPAMSMFSHKPVVEEPDNVILHEPWPMPENVGPNHCAPGSSILIQPEEEAESSTGRPRRFSILGGRRSSRASSVGSSSKGRRSFSEGLAGGKLFDSNPFSFSDVPTCAAEIKPPTAAERERSGSPSSLQQRESSLRFGALPHRPPELKRASSITIGVLSRGNMLAEQNGGGGGGGPPRRAPIPRPVVSSEPEPVDLGVVVKSGAKKLWGNVRSSISSSPSSSSRASDTSPARSSSSLGGSPARSPATSLSPAPSSDTSSRRSASPNPSIPDSVPPPAPSEEFAKPRGGMGLTAVTEESGSGAATPIAGRGGSSLGLENLHLKLEGVTSTPPAQGGNRYREWSRSPPASPSDITRTDSPSLRHPDPSKRAPSPPPRPADREGAEEEAERTEVAEALRNTGTAEPSHGPRLHRSASFGANDYAARGEEKAADMAERIGRNETRESAIMGYQRRVGD</sequence>
<feature type="region of interest" description="Disordered" evidence="1">
    <location>
        <begin position="72"/>
        <end position="115"/>
    </location>
</feature>
<accession>A0AA38HFA3</accession>
<reference evidence="2" key="1">
    <citation type="journal article" date="2022" name="G3 (Bethesda)">
        <title>High quality genome of the basidiomycete yeast Dioszegia hungarica PDD-24b-2 isolated from cloud water.</title>
        <authorList>
            <person name="Jarrige D."/>
            <person name="Haridas S."/>
            <person name="Bleykasten-Grosshans C."/>
            <person name="Joly M."/>
            <person name="Nadalig T."/>
            <person name="Sancelme M."/>
            <person name="Vuilleumier S."/>
            <person name="Grigoriev I.V."/>
            <person name="Amato P."/>
            <person name="Bringel F."/>
        </authorList>
    </citation>
    <scope>NUCLEOTIDE SEQUENCE</scope>
    <source>
        <strain evidence="2">PDD-24b-2</strain>
    </source>
</reference>